<keyword evidence="2" id="KW-1185">Reference proteome</keyword>
<organism evidence="2 3">
    <name type="scientific">Heterorhabditis bacteriophora</name>
    <name type="common">Entomopathogenic nematode worm</name>
    <dbReference type="NCBI Taxonomy" id="37862"/>
    <lineage>
        <taxon>Eukaryota</taxon>
        <taxon>Metazoa</taxon>
        <taxon>Ecdysozoa</taxon>
        <taxon>Nematoda</taxon>
        <taxon>Chromadorea</taxon>
        <taxon>Rhabditida</taxon>
        <taxon>Rhabditina</taxon>
        <taxon>Rhabditomorpha</taxon>
        <taxon>Strongyloidea</taxon>
        <taxon>Heterorhabditidae</taxon>
        <taxon>Heterorhabditis</taxon>
    </lineage>
</organism>
<dbReference type="Pfam" id="PF23037">
    <property type="entry name" value="KOWx_SPT5"/>
    <property type="match status" value="1"/>
</dbReference>
<dbReference type="GO" id="GO:0032784">
    <property type="term" value="P:regulation of DNA-templated transcription elongation"/>
    <property type="evidence" value="ECO:0007669"/>
    <property type="project" value="InterPro"/>
</dbReference>
<dbReference type="InterPro" id="IPR039659">
    <property type="entry name" value="SPT5"/>
</dbReference>
<evidence type="ECO:0000259" key="1">
    <source>
        <dbReference type="Pfam" id="PF23037"/>
    </source>
</evidence>
<dbReference type="WBParaSite" id="Hba_15727">
    <property type="protein sequence ID" value="Hba_15727"/>
    <property type="gene ID" value="Hba_15727"/>
</dbReference>
<dbReference type="GO" id="GO:0006368">
    <property type="term" value="P:transcription elongation by RNA polymerase II"/>
    <property type="evidence" value="ECO:0007669"/>
    <property type="project" value="TreeGrafter"/>
</dbReference>
<dbReference type="Proteomes" id="UP000095283">
    <property type="component" value="Unplaced"/>
</dbReference>
<feature type="domain" description="Spt5 KOWx" evidence="1">
    <location>
        <begin position="20"/>
        <end position="57"/>
    </location>
</feature>
<dbReference type="InterPro" id="IPR057936">
    <property type="entry name" value="KOWx_Spt5"/>
</dbReference>
<dbReference type="GO" id="GO:0032044">
    <property type="term" value="C:DSIF complex"/>
    <property type="evidence" value="ECO:0007669"/>
    <property type="project" value="TreeGrafter"/>
</dbReference>
<accession>A0A1I7XEG1</accession>
<dbReference type="AlphaFoldDB" id="A0A1I7XEG1"/>
<dbReference type="CDD" id="cd06084">
    <property type="entry name" value="KOW_Spt5_4"/>
    <property type="match status" value="1"/>
</dbReference>
<evidence type="ECO:0000313" key="2">
    <source>
        <dbReference type="Proteomes" id="UP000095283"/>
    </source>
</evidence>
<dbReference type="PANTHER" id="PTHR11125:SF7">
    <property type="entry name" value="TRANSCRIPTION ELONGATION FACTOR SPT5"/>
    <property type="match status" value="1"/>
</dbReference>
<sequence length="135" mass="15094">MKVRPRDVQLCADVTTGVDSLGQFQYHDLVQLDQQTVGVIVRLEKETMEVLNMHGKQGEIKHLYRSFAFIYSRKHTDNGGIFVCKPRHLLLVGVSTIQITYFTKLNLLAGFGSGAPGNSSGGNQRRLTSWKEENG</sequence>
<dbReference type="GO" id="GO:0003729">
    <property type="term" value="F:mRNA binding"/>
    <property type="evidence" value="ECO:0007669"/>
    <property type="project" value="TreeGrafter"/>
</dbReference>
<name>A0A1I7XEG1_HETBA</name>
<evidence type="ECO:0000313" key="3">
    <source>
        <dbReference type="WBParaSite" id="Hba_15727"/>
    </source>
</evidence>
<dbReference type="PANTHER" id="PTHR11125">
    <property type="entry name" value="SUPPRESSOR OF TY 5"/>
    <property type="match status" value="1"/>
</dbReference>
<dbReference type="InterPro" id="IPR041977">
    <property type="entry name" value="KOW_Spt5_4"/>
</dbReference>
<dbReference type="GO" id="GO:0006357">
    <property type="term" value="P:regulation of transcription by RNA polymerase II"/>
    <property type="evidence" value="ECO:0007669"/>
    <property type="project" value="InterPro"/>
</dbReference>
<proteinExistence type="predicted"/>
<reference evidence="3" key="1">
    <citation type="submission" date="2016-11" db="UniProtKB">
        <authorList>
            <consortium name="WormBaseParasite"/>
        </authorList>
    </citation>
    <scope>IDENTIFICATION</scope>
</reference>
<protein>
    <submittedName>
        <fullName evidence="3">SAC domain-containing protein</fullName>
    </submittedName>
</protein>